<dbReference type="Pfam" id="PF05761">
    <property type="entry name" value="5_nucleotid"/>
    <property type="match status" value="1"/>
</dbReference>
<evidence type="ECO:0000256" key="4">
    <source>
        <dbReference type="ARBA" id="ARBA00022842"/>
    </source>
</evidence>
<dbReference type="InterPro" id="IPR016695">
    <property type="entry name" value="Pur_nucleotidase"/>
</dbReference>
<feature type="active site" description="Proton donor" evidence="5">
    <location>
        <position position="88"/>
    </location>
</feature>
<protein>
    <recommendedName>
        <fullName evidence="10">5'-nucleotidase domain-containing protein 3</fullName>
    </recommendedName>
</protein>
<evidence type="ECO:0000313" key="7">
    <source>
        <dbReference type="EMBL" id="KAK3863888.1"/>
    </source>
</evidence>
<reference evidence="7" key="1">
    <citation type="submission" date="2023-10" db="EMBL/GenBank/DDBJ databases">
        <title>Genome assemblies of two species of porcelain crab, Petrolisthes cinctipes and Petrolisthes manimaculis (Anomura: Porcellanidae).</title>
        <authorList>
            <person name="Angst P."/>
        </authorList>
    </citation>
    <scope>NUCLEOTIDE SEQUENCE</scope>
    <source>
        <strain evidence="7">PB745_01</strain>
        <tissue evidence="7">Gill</tissue>
    </source>
</reference>
<organism evidence="7 9">
    <name type="scientific">Petrolisthes cinctipes</name>
    <name type="common">Flat porcelain crab</name>
    <dbReference type="NCBI Taxonomy" id="88211"/>
    <lineage>
        <taxon>Eukaryota</taxon>
        <taxon>Metazoa</taxon>
        <taxon>Ecdysozoa</taxon>
        <taxon>Arthropoda</taxon>
        <taxon>Crustacea</taxon>
        <taxon>Multicrustacea</taxon>
        <taxon>Malacostraca</taxon>
        <taxon>Eumalacostraca</taxon>
        <taxon>Eucarida</taxon>
        <taxon>Decapoda</taxon>
        <taxon>Pleocyemata</taxon>
        <taxon>Anomura</taxon>
        <taxon>Galatheoidea</taxon>
        <taxon>Porcellanidae</taxon>
        <taxon>Petrolisthes</taxon>
    </lineage>
</organism>
<comment type="caution">
    <text evidence="7">The sequence shown here is derived from an EMBL/GenBank/DDBJ whole genome shotgun (WGS) entry which is preliminary data.</text>
</comment>
<dbReference type="PIRSF" id="PIRSF017434">
    <property type="entry name" value="Purine_5'-nucleotidase"/>
    <property type="match status" value="1"/>
</dbReference>
<dbReference type="GO" id="GO:0046872">
    <property type="term" value="F:metal ion binding"/>
    <property type="evidence" value="ECO:0007669"/>
    <property type="project" value="UniProtKB-KW"/>
</dbReference>
<dbReference type="PANTHER" id="PTHR12103">
    <property type="entry name" value="5'-NUCLEOTIDASE DOMAIN-CONTAINING"/>
    <property type="match status" value="1"/>
</dbReference>
<dbReference type="GO" id="GO:0008253">
    <property type="term" value="F:5'-nucleotidase activity"/>
    <property type="evidence" value="ECO:0007669"/>
    <property type="project" value="TreeGrafter"/>
</dbReference>
<evidence type="ECO:0000256" key="1">
    <source>
        <dbReference type="ARBA" id="ARBA00009589"/>
    </source>
</evidence>
<dbReference type="PANTHER" id="PTHR12103:SF12">
    <property type="entry name" value="FI20020P1"/>
    <property type="match status" value="1"/>
</dbReference>
<dbReference type="InterPro" id="IPR036412">
    <property type="entry name" value="HAD-like_sf"/>
</dbReference>
<evidence type="ECO:0000313" key="9">
    <source>
        <dbReference type="Proteomes" id="UP001286313"/>
    </source>
</evidence>
<comment type="cofactor">
    <cofactor evidence="6">
        <name>Mg(2+)</name>
        <dbReference type="ChEBI" id="CHEBI:18420"/>
    </cofactor>
    <text evidence="6">Binds 1 Mg(2+) ion per subunit.</text>
</comment>
<dbReference type="InterPro" id="IPR008380">
    <property type="entry name" value="HAD-SF_hydro_IG_5-nucl"/>
</dbReference>
<gene>
    <name evidence="8" type="ORF">Pcinc_013531</name>
    <name evidence="7" type="ORF">Pcinc_030374</name>
</gene>
<feature type="active site" description="Nucleophile" evidence="5">
    <location>
        <position position="86"/>
    </location>
</feature>
<dbReference type="NCBIfam" id="TIGR02244">
    <property type="entry name" value="HAD-IG-Ncltidse"/>
    <property type="match status" value="1"/>
</dbReference>
<name>A0AAE1K653_PETCI</name>
<dbReference type="Gene3D" id="3.40.50.1000">
    <property type="entry name" value="HAD superfamily/HAD-like"/>
    <property type="match status" value="1"/>
</dbReference>
<keyword evidence="3" id="KW-0378">Hydrolase</keyword>
<keyword evidence="4 6" id="KW-0460">Magnesium</keyword>
<evidence type="ECO:0000256" key="3">
    <source>
        <dbReference type="ARBA" id="ARBA00022801"/>
    </source>
</evidence>
<proteinExistence type="inferred from homology"/>
<dbReference type="Proteomes" id="UP001286313">
    <property type="component" value="Unassembled WGS sequence"/>
</dbReference>
<dbReference type="InterPro" id="IPR023214">
    <property type="entry name" value="HAD_sf"/>
</dbReference>
<evidence type="ECO:0000256" key="2">
    <source>
        <dbReference type="ARBA" id="ARBA00022723"/>
    </source>
</evidence>
<comment type="similarity">
    <text evidence="1">Belongs to the 5'(3')-deoxyribonucleotidase family.</text>
</comment>
<accession>A0AAE1K653</accession>
<feature type="binding site" evidence="6">
    <location>
        <position position="86"/>
    </location>
    <ligand>
        <name>Mg(2+)</name>
        <dbReference type="ChEBI" id="CHEBI:18420"/>
    </ligand>
</feature>
<keyword evidence="2 6" id="KW-0479">Metal-binding</keyword>
<dbReference type="EMBL" id="JAWQEG010003913">
    <property type="protein sequence ID" value="KAK3863888.1"/>
    <property type="molecule type" value="Genomic_DNA"/>
</dbReference>
<feature type="binding site" evidence="6">
    <location>
        <position position="414"/>
    </location>
    <ligand>
        <name>Mg(2+)</name>
        <dbReference type="ChEBI" id="CHEBI:18420"/>
    </ligand>
</feature>
<dbReference type="EMBL" id="JAWQEG010001140">
    <property type="protein sequence ID" value="KAK3882074.1"/>
    <property type="molecule type" value="Genomic_DNA"/>
</dbReference>
<evidence type="ECO:0000313" key="8">
    <source>
        <dbReference type="EMBL" id="KAK3882074.1"/>
    </source>
</evidence>
<sequence>MLPGTMRSLQSVYVCLTSVWARSAPATNRCIGMNHKREYSVEFLQKCYQDHHKLWESKKAPDNVNLRAVFANNELDLRDVRVYGFDYDYTLAHYNEGVERLIYELGKNVLITKYRYPEGIRQLEYNHDFAVRGLHYDIERGLLVKMDQFQQLQIGSVFRGMTRLTHQEVFDIYHSRSLPLHYVEGHLRGHSAGHGPHSMQATPSRTVKLHPPFKRSPLSSTRFYVAQSLYLTPQDTKMAHLADLFSMPEMCLLSQVAQYFMDHDLPYHSVMLFNDVKAAIGSIHPEMHRIVSRDIGDYLIHDPKLVTFFKRLKENGKEIFIITNSPFYFVNAGMTYLLGEEWRDYFSVVIASAKKPAFFTDSMRPFRLLDEELHIQTWGPVTELLPGKIYLEGNLKHLQELKEWKGEEVLYFGDHPYSDLADVSLNHSWRTGAIIWELDFEIQCLNSAEYKATSGWQVVLQSLIESCQDLDDPELLKIVRQWEEERDMLRRKSKDMFNSHFGSVFRTHNNPTYFSRRLFRFADIYTSRLSNLNEYSINHTFYPRRGVLPHEYKSLFV</sequence>
<keyword evidence="9" id="KW-1185">Reference proteome</keyword>
<dbReference type="AlphaFoldDB" id="A0AAE1K653"/>
<feature type="binding site" evidence="6">
    <location>
        <position position="88"/>
    </location>
    <ligand>
        <name>GMP</name>
        <dbReference type="ChEBI" id="CHEBI:58115"/>
    </ligand>
</feature>
<evidence type="ECO:0008006" key="10">
    <source>
        <dbReference type="Google" id="ProtNLM"/>
    </source>
</evidence>
<evidence type="ECO:0000256" key="6">
    <source>
        <dbReference type="PIRSR" id="PIRSR017434-2"/>
    </source>
</evidence>
<dbReference type="SUPFAM" id="SSF56784">
    <property type="entry name" value="HAD-like"/>
    <property type="match status" value="1"/>
</dbReference>
<evidence type="ECO:0000256" key="5">
    <source>
        <dbReference type="PIRSR" id="PIRSR017434-1"/>
    </source>
</evidence>